<protein>
    <submittedName>
        <fullName evidence="6">Disease resistance protein RPS2</fullName>
    </submittedName>
</protein>
<keyword evidence="7" id="KW-1185">Reference proteome</keyword>
<dbReference type="Proteomes" id="UP000187203">
    <property type="component" value="Unassembled WGS sequence"/>
</dbReference>
<dbReference type="Pfam" id="PF18052">
    <property type="entry name" value="Rx_N"/>
    <property type="match status" value="1"/>
</dbReference>
<evidence type="ECO:0000256" key="4">
    <source>
        <dbReference type="SAM" id="Coils"/>
    </source>
</evidence>
<evidence type="ECO:0000256" key="3">
    <source>
        <dbReference type="ARBA" id="ARBA00022821"/>
    </source>
</evidence>
<dbReference type="Gene3D" id="1.20.5.4130">
    <property type="match status" value="1"/>
</dbReference>
<keyword evidence="1" id="KW-0677">Repeat</keyword>
<keyword evidence="3" id="KW-0611">Plant defense</keyword>
<evidence type="ECO:0000256" key="2">
    <source>
        <dbReference type="ARBA" id="ARBA00022741"/>
    </source>
</evidence>
<dbReference type="EMBL" id="AWUE01019745">
    <property type="protein sequence ID" value="OMO71747.1"/>
    <property type="molecule type" value="Genomic_DNA"/>
</dbReference>
<evidence type="ECO:0000313" key="6">
    <source>
        <dbReference type="EMBL" id="OMO71747.1"/>
    </source>
</evidence>
<accession>A0A1R3HMU6</accession>
<evidence type="ECO:0000259" key="5">
    <source>
        <dbReference type="Pfam" id="PF18052"/>
    </source>
</evidence>
<dbReference type="InterPro" id="IPR041118">
    <property type="entry name" value="Rx_N"/>
</dbReference>
<reference evidence="7" key="1">
    <citation type="submission" date="2013-09" db="EMBL/GenBank/DDBJ databases">
        <title>Corchorus olitorius genome sequencing.</title>
        <authorList>
            <person name="Alam M."/>
            <person name="Haque M.S."/>
            <person name="Islam M.S."/>
            <person name="Emdad E.M."/>
            <person name="Islam M.M."/>
            <person name="Ahmed B."/>
            <person name="Halim A."/>
            <person name="Hossen Q.M.M."/>
            <person name="Hossain M.Z."/>
            <person name="Ahmed R."/>
            <person name="Khan M.M."/>
            <person name="Islam R."/>
            <person name="Rashid M.M."/>
            <person name="Khan S.A."/>
            <person name="Rahman M.S."/>
            <person name="Alam M."/>
            <person name="Yahiya A.S."/>
            <person name="Khan M.S."/>
            <person name="Azam M.S."/>
            <person name="Haque T."/>
            <person name="Lashkar M.Z.H."/>
            <person name="Akhand A.I."/>
            <person name="Morshed G."/>
            <person name="Roy S."/>
            <person name="Uddin K.S."/>
            <person name="Rabeya T."/>
            <person name="Hossain A.S."/>
            <person name="Chowdhury A."/>
            <person name="Snigdha A.R."/>
            <person name="Mortoza M.S."/>
            <person name="Matin S.A."/>
            <person name="Hoque S.M.E."/>
            <person name="Islam M.K."/>
            <person name="Roy D.K."/>
            <person name="Haider R."/>
            <person name="Moosa M.M."/>
            <person name="Elias S.M."/>
            <person name="Hasan A.M."/>
            <person name="Jahan S."/>
            <person name="Shafiuddin M."/>
            <person name="Mahmood N."/>
            <person name="Shommy N.S."/>
        </authorList>
    </citation>
    <scope>NUCLEOTIDE SEQUENCE [LARGE SCALE GENOMIC DNA]</scope>
    <source>
        <strain evidence="7">cv. O-4</strain>
    </source>
</reference>
<evidence type="ECO:0000256" key="1">
    <source>
        <dbReference type="ARBA" id="ARBA00022737"/>
    </source>
</evidence>
<evidence type="ECO:0000313" key="7">
    <source>
        <dbReference type="Proteomes" id="UP000187203"/>
    </source>
</evidence>
<feature type="domain" description="Disease resistance N-terminal" evidence="5">
    <location>
        <begin position="12"/>
        <end position="65"/>
    </location>
</feature>
<gene>
    <name evidence="6" type="ORF">COLO4_28058</name>
</gene>
<dbReference type="AlphaFoldDB" id="A0A1R3HMU6"/>
<organism evidence="6 7">
    <name type="scientific">Corchorus olitorius</name>
    <dbReference type="NCBI Taxonomy" id="93759"/>
    <lineage>
        <taxon>Eukaryota</taxon>
        <taxon>Viridiplantae</taxon>
        <taxon>Streptophyta</taxon>
        <taxon>Embryophyta</taxon>
        <taxon>Tracheophyta</taxon>
        <taxon>Spermatophyta</taxon>
        <taxon>Magnoliopsida</taxon>
        <taxon>eudicotyledons</taxon>
        <taxon>Gunneridae</taxon>
        <taxon>Pentapetalae</taxon>
        <taxon>rosids</taxon>
        <taxon>malvids</taxon>
        <taxon>Malvales</taxon>
        <taxon>Malvaceae</taxon>
        <taxon>Grewioideae</taxon>
        <taxon>Apeibeae</taxon>
        <taxon>Corchorus</taxon>
    </lineage>
</organism>
<feature type="coiled-coil region" evidence="4">
    <location>
        <begin position="31"/>
        <end position="58"/>
    </location>
</feature>
<dbReference type="OrthoDB" id="966315at2759"/>
<keyword evidence="2" id="KW-0547">Nucleotide-binding</keyword>
<sequence>MSVVGEVALTAFLDGLFRNLSSSELLKFVSEKQVRKELKKWEKMLRDIRAVLADAEQRQMKDNQFVELVG</sequence>
<name>A0A1R3HMU6_9ROSI</name>
<keyword evidence="4" id="KW-0175">Coiled coil</keyword>
<dbReference type="GO" id="GO:0000166">
    <property type="term" value="F:nucleotide binding"/>
    <property type="evidence" value="ECO:0007669"/>
    <property type="project" value="UniProtKB-KW"/>
</dbReference>
<proteinExistence type="predicted"/>
<dbReference type="GO" id="GO:0006952">
    <property type="term" value="P:defense response"/>
    <property type="evidence" value="ECO:0007669"/>
    <property type="project" value="UniProtKB-KW"/>
</dbReference>
<comment type="caution">
    <text evidence="6">The sequence shown here is derived from an EMBL/GenBank/DDBJ whole genome shotgun (WGS) entry which is preliminary data.</text>
</comment>